<keyword evidence="2" id="KW-1185">Reference proteome</keyword>
<organism evidence="1 2">
    <name type="scientific">Brevundimonas phage vB_BpoS-Gurke</name>
    <dbReference type="NCBI Taxonomy" id="2948599"/>
    <lineage>
        <taxon>Viruses</taxon>
        <taxon>Duplodnaviria</taxon>
        <taxon>Heunggongvirae</taxon>
        <taxon>Uroviricota</taxon>
        <taxon>Caudoviricetes</taxon>
        <taxon>Jeanschmidtviridae</taxon>
        <taxon>Kikimoravirus</taxon>
        <taxon>Kikimoravirus gurke</taxon>
    </lineage>
</organism>
<gene>
    <name evidence="1" type="ORF">GURKE_04940</name>
</gene>
<sequence length="153" mass="17148">MTTKLIEFRAPTVEELAEGVGKGADIVFIRRDRQGDDLRVFASYYEGSYQQWGQGVHVLGDNVEAVTAWANGLREVESLIDDREEEEESLTYAEKVEIARDAGYTVNRKTVGVHVFYVFNDPDGNDDDSADCEYPSAEKAWVAAYEDSLTYCG</sequence>
<proteinExistence type="predicted"/>
<protein>
    <submittedName>
        <fullName evidence="1">Uncharacterized protein</fullName>
    </submittedName>
</protein>
<reference evidence="1" key="1">
    <citation type="submission" date="2022-04" db="EMBL/GenBank/DDBJ databases">
        <authorList>
            <person name="Friedrich I."/>
            <person name="Schneider D."/>
            <person name="Poehlein A."/>
            <person name="Hertel R."/>
            <person name="Daniel R."/>
        </authorList>
    </citation>
    <scope>NUCLEOTIDE SEQUENCE</scope>
</reference>
<accession>A0A9E7N264</accession>
<name>A0A9E7N264_9CAUD</name>
<dbReference type="Proteomes" id="UP001055634">
    <property type="component" value="Segment"/>
</dbReference>
<evidence type="ECO:0000313" key="1">
    <source>
        <dbReference type="EMBL" id="UTC28496.1"/>
    </source>
</evidence>
<dbReference type="EMBL" id="ON529850">
    <property type="protein sequence ID" value="UTC28496.1"/>
    <property type="molecule type" value="Genomic_DNA"/>
</dbReference>
<evidence type="ECO:0000313" key="2">
    <source>
        <dbReference type="Proteomes" id="UP001055634"/>
    </source>
</evidence>